<reference evidence="2 3" key="1">
    <citation type="journal article" date="2023" name="Plants (Basel)">
        <title>Bridging the Gap: Combining Genomics and Transcriptomics Approaches to Understand Stylosanthes scabra, an Orphan Legume from the Brazilian Caatinga.</title>
        <authorList>
            <person name="Ferreira-Neto J.R.C."/>
            <person name="da Silva M.D."/>
            <person name="Binneck E."/>
            <person name="de Melo N.F."/>
            <person name="da Silva R.H."/>
            <person name="de Melo A.L.T.M."/>
            <person name="Pandolfi V."/>
            <person name="Bustamante F.O."/>
            <person name="Brasileiro-Vidal A.C."/>
            <person name="Benko-Iseppon A.M."/>
        </authorList>
    </citation>
    <scope>NUCLEOTIDE SEQUENCE [LARGE SCALE GENOMIC DNA]</scope>
    <source>
        <tissue evidence="2">Leaves</tissue>
    </source>
</reference>
<sequence>MQTLTVNKKPRSKQEQSQFISPLINPSKHQWQLKQASLNKNPKNKACSFHRQHWVVTHLCGTCDCAGEVRQRSEGRSSLSDGRDELSKPSSMEVSMPLTVIGPGANVSYDLKLRGEN</sequence>
<feature type="region of interest" description="Disordered" evidence="1">
    <location>
        <begin position="69"/>
        <end position="97"/>
    </location>
</feature>
<gene>
    <name evidence="2" type="ORF">PIB30_048368</name>
</gene>
<accession>A0ABU6UJ86</accession>
<dbReference type="Proteomes" id="UP001341840">
    <property type="component" value="Unassembled WGS sequence"/>
</dbReference>
<keyword evidence="3" id="KW-1185">Reference proteome</keyword>
<evidence type="ECO:0000256" key="1">
    <source>
        <dbReference type="SAM" id="MobiDB-lite"/>
    </source>
</evidence>
<name>A0ABU6UJ86_9FABA</name>
<organism evidence="2 3">
    <name type="scientific">Stylosanthes scabra</name>
    <dbReference type="NCBI Taxonomy" id="79078"/>
    <lineage>
        <taxon>Eukaryota</taxon>
        <taxon>Viridiplantae</taxon>
        <taxon>Streptophyta</taxon>
        <taxon>Embryophyta</taxon>
        <taxon>Tracheophyta</taxon>
        <taxon>Spermatophyta</taxon>
        <taxon>Magnoliopsida</taxon>
        <taxon>eudicotyledons</taxon>
        <taxon>Gunneridae</taxon>
        <taxon>Pentapetalae</taxon>
        <taxon>rosids</taxon>
        <taxon>fabids</taxon>
        <taxon>Fabales</taxon>
        <taxon>Fabaceae</taxon>
        <taxon>Papilionoideae</taxon>
        <taxon>50 kb inversion clade</taxon>
        <taxon>dalbergioids sensu lato</taxon>
        <taxon>Dalbergieae</taxon>
        <taxon>Pterocarpus clade</taxon>
        <taxon>Stylosanthes</taxon>
    </lineage>
</organism>
<feature type="compositionally biased region" description="Basic and acidic residues" evidence="1">
    <location>
        <begin position="69"/>
        <end position="87"/>
    </location>
</feature>
<comment type="caution">
    <text evidence="2">The sequence shown here is derived from an EMBL/GenBank/DDBJ whole genome shotgun (WGS) entry which is preliminary data.</text>
</comment>
<evidence type="ECO:0000313" key="3">
    <source>
        <dbReference type="Proteomes" id="UP001341840"/>
    </source>
</evidence>
<dbReference type="EMBL" id="JASCZI010121145">
    <property type="protein sequence ID" value="MED6160118.1"/>
    <property type="molecule type" value="Genomic_DNA"/>
</dbReference>
<protein>
    <submittedName>
        <fullName evidence="2">Uncharacterized protein</fullName>
    </submittedName>
</protein>
<proteinExistence type="predicted"/>
<evidence type="ECO:0000313" key="2">
    <source>
        <dbReference type="EMBL" id="MED6160118.1"/>
    </source>
</evidence>